<reference evidence="2" key="1">
    <citation type="submission" date="2023-07" db="EMBL/GenBank/DDBJ databases">
        <authorList>
            <consortium name="CYATHOMIX"/>
        </authorList>
    </citation>
    <scope>NUCLEOTIDE SEQUENCE</scope>
    <source>
        <strain evidence="2">N/A</strain>
    </source>
</reference>
<dbReference type="AlphaFoldDB" id="A0AA36DPS6"/>
<gene>
    <name evidence="2" type="ORF">CYNAS_LOCUS2758</name>
</gene>
<evidence type="ECO:0000313" key="2">
    <source>
        <dbReference type="EMBL" id="CAJ0590775.1"/>
    </source>
</evidence>
<evidence type="ECO:0000313" key="3">
    <source>
        <dbReference type="Proteomes" id="UP001176961"/>
    </source>
</evidence>
<feature type="signal peptide" evidence="1">
    <location>
        <begin position="1"/>
        <end position="17"/>
    </location>
</feature>
<accession>A0AA36DPS6</accession>
<evidence type="ECO:0000256" key="1">
    <source>
        <dbReference type="SAM" id="SignalP"/>
    </source>
</evidence>
<name>A0AA36DPS6_CYLNA</name>
<dbReference type="Proteomes" id="UP001176961">
    <property type="component" value="Unassembled WGS sequence"/>
</dbReference>
<feature type="chain" id="PRO_5041359033" evidence="1">
    <location>
        <begin position="18"/>
        <end position="86"/>
    </location>
</feature>
<protein>
    <submittedName>
        <fullName evidence="2">Uncharacterized protein</fullName>
    </submittedName>
</protein>
<organism evidence="2 3">
    <name type="scientific">Cylicocyclus nassatus</name>
    <name type="common">Nematode worm</name>
    <dbReference type="NCBI Taxonomy" id="53992"/>
    <lineage>
        <taxon>Eukaryota</taxon>
        <taxon>Metazoa</taxon>
        <taxon>Ecdysozoa</taxon>
        <taxon>Nematoda</taxon>
        <taxon>Chromadorea</taxon>
        <taxon>Rhabditida</taxon>
        <taxon>Rhabditina</taxon>
        <taxon>Rhabditomorpha</taxon>
        <taxon>Strongyloidea</taxon>
        <taxon>Strongylidae</taxon>
        <taxon>Cylicocyclus</taxon>
    </lineage>
</organism>
<proteinExistence type="predicted"/>
<keyword evidence="3" id="KW-1185">Reference proteome</keyword>
<keyword evidence="1" id="KW-0732">Signal</keyword>
<dbReference type="EMBL" id="CATQJL010000001">
    <property type="protein sequence ID" value="CAJ0590775.1"/>
    <property type="molecule type" value="Genomic_DNA"/>
</dbReference>
<sequence length="86" mass="9989">MQRIFLVLLLVICTVFARPSSEGQYLSPADYRLLNDALLIDQEIAREMYRRLNAEPKSRLRRRANALETKSKRVRIGGNIVMGRKK</sequence>
<comment type="caution">
    <text evidence="2">The sequence shown here is derived from an EMBL/GenBank/DDBJ whole genome shotgun (WGS) entry which is preliminary data.</text>
</comment>